<dbReference type="EMBL" id="CP111019">
    <property type="protein sequence ID" value="WAR12485.1"/>
    <property type="molecule type" value="Genomic_DNA"/>
</dbReference>
<protein>
    <submittedName>
        <fullName evidence="1">UTP4-like protein</fullName>
    </submittedName>
</protein>
<evidence type="ECO:0000313" key="2">
    <source>
        <dbReference type="Proteomes" id="UP001164746"/>
    </source>
</evidence>
<dbReference type="SUPFAM" id="SSF50978">
    <property type="entry name" value="WD40 repeat-like"/>
    <property type="match status" value="1"/>
</dbReference>
<dbReference type="Gene3D" id="2.130.10.10">
    <property type="entry name" value="YVTN repeat-like/Quinoprotein amine dehydrogenase"/>
    <property type="match status" value="2"/>
</dbReference>
<dbReference type="SMART" id="SM00320">
    <property type="entry name" value="WD40"/>
    <property type="match status" value="7"/>
</dbReference>
<dbReference type="InterPro" id="IPR001680">
    <property type="entry name" value="WD40_rpt"/>
</dbReference>
<dbReference type="Proteomes" id="UP001164746">
    <property type="component" value="Chromosome 8"/>
</dbReference>
<gene>
    <name evidence="1" type="ORF">MAR_026665</name>
</gene>
<dbReference type="InterPro" id="IPR015943">
    <property type="entry name" value="WD40/YVTN_repeat-like_dom_sf"/>
</dbReference>
<organism evidence="1 2">
    <name type="scientific">Mya arenaria</name>
    <name type="common">Soft-shell clam</name>
    <dbReference type="NCBI Taxonomy" id="6604"/>
    <lineage>
        <taxon>Eukaryota</taxon>
        <taxon>Metazoa</taxon>
        <taxon>Spiralia</taxon>
        <taxon>Lophotrochozoa</taxon>
        <taxon>Mollusca</taxon>
        <taxon>Bivalvia</taxon>
        <taxon>Autobranchia</taxon>
        <taxon>Heteroconchia</taxon>
        <taxon>Euheterodonta</taxon>
        <taxon>Imparidentia</taxon>
        <taxon>Neoheterodontei</taxon>
        <taxon>Myida</taxon>
        <taxon>Myoidea</taxon>
        <taxon>Myidae</taxon>
        <taxon>Mya</taxon>
    </lineage>
</organism>
<evidence type="ECO:0000313" key="1">
    <source>
        <dbReference type="EMBL" id="WAR12485.1"/>
    </source>
</evidence>
<reference evidence="1" key="1">
    <citation type="submission" date="2022-11" db="EMBL/GenBank/DDBJ databases">
        <title>Centuries of genome instability and evolution in soft-shell clam transmissible cancer (bioRxiv).</title>
        <authorList>
            <person name="Hart S.F.M."/>
            <person name="Yonemitsu M.A."/>
            <person name="Giersch R.M."/>
            <person name="Beal B.F."/>
            <person name="Arriagada G."/>
            <person name="Davis B.W."/>
            <person name="Ostrander E.A."/>
            <person name="Goff S.P."/>
            <person name="Metzger M.J."/>
        </authorList>
    </citation>
    <scope>NUCLEOTIDE SEQUENCE</scope>
    <source>
        <strain evidence="1">MELC-2E11</strain>
        <tissue evidence="1">Siphon/mantle</tissue>
    </source>
</reference>
<keyword evidence="2" id="KW-1185">Reference proteome</keyword>
<dbReference type="InterPro" id="IPR046351">
    <property type="entry name" value="UTP4"/>
</dbReference>
<proteinExistence type="predicted"/>
<dbReference type="Pfam" id="PF00400">
    <property type="entry name" value="WD40"/>
    <property type="match status" value="1"/>
</dbReference>
<name>A0ABY7ER70_MYAAR</name>
<accession>A0ABY7ER70</accession>
<dbReference type="PANTHER" id="PTHR44163">
    <property type="entry name" value="U3 SMALL NUCLEOLAR RNA-ASSOCIATED PROTEIN 4 HOMOLOG"/>
    <property type="match status" value="1"/>
</dbReference>
<dbReference type="PANTHER" id="PTHR44163:SF1">
    <property type="entry name" value="U3 SMALL NUCLEOLAR RNA-ASSOCIATED PROTEIN 4 HOMOLOG"/>
    <property type="match status" value="1"/>
</dbReference>
<sequence>MGEFRVHHIRFFEWTPQPVQCLAYNKSQQKLALSRSNGGIEIWDLTDDWYLEDVVPGKEGRSVEGLVWQGNRLFTAGLHGNVTEIDLVALQTKESRILCLCWHPTEDLIVTGGIDNIRLWSVSSGRAVQRMTLARQDKNKETVVWCVAFLSDMTIVSGDSRGKTSFWNGRHGTVIKSDVYCLGVDPSETMVVSSGVDSKVVQFSYVAERENSDWRDWVPTFLHNQHTHDVRAIQVIDNQVVTGGVDTNLILYSIKRHITQKPKMKERNQWRRVNGDILSLTSNPIKLIQLKTKGGSPVYCSALAPTAKVLAYSDGETVRTYTITMENLKSIQPEVSMCRIQGDTNRGADGAHCMCFLSDGERLVTVTTSSRLQLLGLESGKVTVEHTFPALSESYHLLCASSDDRYAAAADHACNVHIYSLTSKQKFPDSGISWQRLCSPNPDHPSAFHLCKNYKFLLQLTPLPDNWLVAVERPPLDMYSSLPEALKRKKFGT</sequence>
<dbReference type="InterPro" id="IPR036322">
    <property type="entry name" value="WD40_repeat_dom_sf"/>
</dbReference>